<gene>
    <name evidence="2" type="ORF">HERILL_LOCUS14403</name>
</gene>
<dbReference type="Proteomes" id="UP000594454">
    <property type="component" value="Chromosome 6"/>
</dbReference>
<keyword evidence="1" id="KW-0732">Signal</keyword>
<evidence type="ECO:0000313" key="2">
    <source>
        <dbReference type="EMBL" id="CAD7092011.1"/>
    </source>
</evidence>
<sequence>MNLQWFSVQVISGVLLVVLSNVYCDGSIENDRIGIYSRKSPVYLIKSPLHRMYLEWLAENLGNREKMNSGEEQIFSGLMEKRDKFSNFPALEAYFIYKVNRDNCINLGDEGCVNGALPGAGSDSGFLNGGNNPGK</sequence>
<feature type="signal peptide" evidence="1">
    <location>
        <begin position="1"/>
        <end position="24"/>
    </location>
</feature>
<dbReference type="OrthoDB" id="8178672at2759"/>
<reference evidence="2 3" key="1">
    <citation type="submission" date="2020-11" db="EMBL/GenBank/DDBJ databases">
        <authorList>
            <person name="Wallbank WR R."/>
            <person name="Pardo Diaz C."/>
            <person name="Kozak K."/>
            <person name="Martin S."/>
            <person name="Jiggins C."/>
            <person name="Moest M."/>
            <person name="Warren A I."/>
            <person name="Generalovic N T."/>
            <person name="Byers J.R.P. K."/>
            <person name="Montejo-Kovacevich G."/>
            <person name="Yen C E."/>
        </authorList>
    </citation>
    <scope>NUCLEOTIDE SEQUENCE [LARGE SCALE GENOMIC DNA]</scope>
</reference>
<feature type="chain" id="PRO_5030672265" evidence="1">
    <location>
        <begin position="25"/>
        <end position="135"/>
    </location>
</feature>
<proteinExistence type="predicted"/>
<dbReference type="AlphaFoldDB" id="A0A7R8V361"/>
<dbReference type="EMBL" id="LR899014">
    <property type="protein sequence ID" value="CAD7092011.1"/>
    <property type="molecule type" value="Genomic_DNA"/>
</dbReference>
<evidence type="ECO:0000256" key="1">
    <source>
        <dbReference type="SAM" id="SignalP"/>
    </source>
</evidence>
<dbReference type="InParanoid" id="A0A7R8V361"/>
<evidence type="ECO:0000313" key="3">
    <source>
        <dbReference type="Proteomes" id="UP000594454"/>
    </source>
</evidence>
<keyword evidence="3" id="KW-1185">Reference proteome</keyword>
<name>A0A7R8V361_HERIL</name>
<organism evidence="2 3">
    <name type="scientific">Hermetia illucens</name>
    <name type="common">Black soldier fly</name>
    <dbReference type="NCBI Taxonomy" id="343691"/>
    <lineage>
        <taxon>Eukaryota</taxon>
        <taxon>Metazoa</taxon>
        <taxon>Ecdysozoa</taxon>
        <taxon>Arthropoda</taxon>
        <taxon>Hexapoda</taxon>
        <taxon>Insecta</taxon>
        <taxon>Pterygota</taxon>
        <taxon>Neoptera</taxon>
        <taxon>Endopterygota</taxon>
        <taxon>Diptera</taxon>
        <taxon>Brachycera</taxon>
        <taxon>Stratiomyomorpha</taxon>
        <taxon>Stratiomyidae</taxon>
        <taxon>Hermetiinae</taxon>
        <taxon>Hermetia</taxon>
    </lineage>
</organism>
<accession>A0A7R8V361</accession>
<protein>
    <submittedName>
        <fullName evidence="2">Uncharacterized protein</fullName>
    </submittedName>
</protein>